<gene>
    <name evidence="2" type="ORF">ANCCEY_12422</name>
</gene>
<evidence type="ECO:0000256" key="1">
    <source>
        <dbReference type="SAM" id="MobiDB-lite"/>
    </source>
</evidence>
<organism evidence="2 3">
    <name type="scientific">Ancylostoma ceylanicum</name>
    <dbReference type="NCBI Taxonomy" id="53326"/>
    <lineage>
        <taxon>Eukaryota</taxon>
        <taxon>Metazoa</taxon>
        <taxon>Ecdysozoa</taxon>
        <taxon>Nematoda</taxon>
        <taxon>Chromadorea</taxon>
        <taxon>Rhabditida</taxon>
        <taxon>Rhabditina</taxon>
        <taxon>Rhabditomorpha</taxon>
        <taxon>Strongyloidea</taxon>
        <taxon>Ancylostomatidae</taxon>
        <taxon>Ancylostomatinae</taxon>
        <taxon>Ancylostoma</taxon>
    </lineage>
</organism>
<reference evidence="2 3" key="1">
    <citation type="submission" date="2013-05" db="EMBL/GenBank/DDBJ databases">
        <title>Draft genome of the parasitic nematode Anyclostoma ceylanicum.</title>
        <authorList>
            <person name="Mitreva M."/>
        </authorList>
    </citation>
    <scope>NUCLEOTIDE SEQUENCE [LARGE SCALE GENOMIC DNA]</scope>
</reference>
<evidence type="ECO:0000313" key="3">
    <source>
        <dbReference type="Proteomes" id="UP000054495"/>
    </source>
</evidence>
<dbReference type="AlphaFoldDB" id="A0A0D6L9A8"/>
<keyword evidence="3" id="KW-1185">Reference proteome</keyword>
<feature type="region of interest" description="Disordered" evidence="1">
    <location>
        <begin position="77"/>
        <end position="101"/>
    </location>
</feature>
<evidence type="ECO:0000313" key="2">
    <source>
        <dbReference type="EMBL" id="EPB68480.1"/>
    </source>
</evidence>
<dbReference type="EMBL" id="KE125429">
    <property type="protein sequence ID" value="EPB68480.1"/>
    <property type="molecule type" value="Genomic_DNA"/>
</dbReference>
<dbReference type="Proteomes" id="UP000054495">
    <property type="component" value="Unassembled WGS sequence"/>
</dbReference>
<protein>
    <submittedName>
        <fullName evidence="2">Uncharacterized protein</fullName>
    </submittedName>
</protein>
<sequence length="101" mass="10810">MSHRSNSISPRNASSPFAFALKPLAVRSERSSSTSSSPDKCSVRCNTDAEKVSGKSTYYKLLTREKPCSRPSRCLSTASAPCSSRSATICTHSSPTRSSCT</sequence>
<accession>A0A0D6L9A8</accession>
<name>A0A0D6L9A8_9BILA</name>
<proteinExistence type="predicted"/>